<dbReference type="Proteomes" id="UP000646911">
    <property type="component" value="Unassembled WGS sequence"/>
</dbReference>
<evidence type="ECO:0000259" key="5">
    <source>
        <dbReference type="PROSITE" id="PS50109"/>
    </source>
</evidence>
<dbReference type="InterPro" id="IPR001789">
    <property type="entry name" value="Sig_transdc_resp-reg_receiver"/>
</dbReference>
<gene>
    <name evidence="7" type="ORF">H8L47_13400</name>
</gene>
<dbReference type="Gene3D" id="3.40.50.2300">
    <property type="match status" value="2"/>
</dbReference>
<reference evidence="7 8" key="1">
    <citation type="submission" date="2020-08" db="EMBL/GenBank/DDBJ databases">
        <title>Novel species isolated from subtropical streams in China.</title>
        <authorList>
            <person name="Lu H."/>
        </authorList>
    </citation>
    <scope>NUCLEOTIDE SEQUENCE [LARGE SCALE GENOMIC DNA]</scope>
    <source>
        <strain evidence="7 8">NL8W</strain>
    </source>
</reference>
<keyword evidence="3 4" id="KW-0597">Phosphoprotein</keyword>
<dbReference type="InterPro" id="IPR003661">
    <property type="entry name" value="HisK_dim/P_dom"/>
</dbReference>
<evidence type="ECO:0000256" key="3">
    <source>
        <dbReference type="ARBA" id="ARBA00022553"/>
    </source>
</evidence>
<dbReference type="PROSITE" id="PS50110">
    <property type="entry name" value="RESPONSE_REGULATORY"/>
    <property type="match status" value="2"/>
</dbReference>
<feature type="domain" description="Response regulatory" evidence="6">
    <location>
        <begin position="167"/>
        <end position="283"/>
    </location>
</feature>
<feature type="domain" description="Response regulatory" evidence="6">
    <location>
        <begin position="6"/>
        <end position="123"/>
    </location>
</feature>
<dbReference type="Pfam" id="PF00072">
    <property type="entry name" value="Response_reg"/>
    <property type="match status" value="2"/>
</dbReference>
<comment type="caution">
    <text evidence="7">The sequence shown here is derived from an EMBL/GenBank/DDBJ whole genome shotgun (WGS) entry which is preliminary data.</text>
</comment>
<dbReference type="EMBL" id="JACOFX010000006">
    <property type="protein sequence ID" value="MBC3908555.1"/>
    <property type="molecule type" value="Genomic_DNA"/>
</dbReference>
<dbReference type="SUPFAM" id="SSF47384">
    <property type="entry name" value="Homodimeric domain of signal transducing histidine kinase"/>
    <property type="match status" value="1"/>
</dbReference>
<dbReference type="SMART" id="SM00387">
    <property type="entry name" value="HATPase_c"/>
    <property type="match status" value="1"/>
</dbReference>
<dbReference type="SMART" id="SM00388">
    <property type="entry name" value="HisKA"/>
    <property type="match status" value="1"/>
</dbReference>
<dbReference type="SUPFAM" id="SSF55874">
    <property type="entry name" value="ATPase domain of HSP90 chaperone/DNA topoisomerase II/histidine kinase"/>
    <property type="match status" value="1"/>
</dbReference>
<dbReference type="Gene3D" id="3.30.565.10">
    <property type="entry name" value="Histidine kinase-like ATPase, C-terminal domain"/>
    <property type="match status" value="1"/>
</dbReference>
<evidence type="ECO:0000256" key="1">
    <source>
        <dbReference type="ARBA" id="ARBA00000085"/>
    </source>
</evidence>
<proteinExistence type="predicted"/>
<dbReference type="InterPro" id="IPR005467">
    <property type="entry name" value="His_kinase_dom"/>
</dbReference>
<dbReference type="InterPro" id="IPR011006">
    <property type="entry name" value="CheY-like_superfamily"/>
</dbReference>
<dbReference type="InterPro" id="IPR036890">
    <property type="entry name" value="HATPase_C_sf"/>
</dbReference>
<dbReference type="PANTHER" id="PTHR43547:SF2">
    <property type="entry name" value="HYBRID SIGNAL TRANSDUCTION HISTIDINE KINASE C"/>
    <property type="match status" value="1"/>
</dbReference>
<protein>
    <recommendedName>
        <fullName evidence="2">histidine kinase</fullName>
        <ecNumber evidence="2">2.7.13.3</ecNumber>
    </recommendedName>
</protein>
<evidence type="ECO:0000259" key="6">
    <source>
        <dbReference type="PROSITE" id="PS50110"/>
    </source>
</evidence>
<dbReference type="PANTHER" id="PTHR43547">
    <property type="entry name" value="TWO-COMPONENT HISTIDINE KINASE"/>
    <property type="match status" value="1"/>
</dbReference>
<sequence length="539" mass="59805">MKQDITFLVVDDMEGMRRILINSLNQLGIRKIITAANGSEAWRILQVQAIDVLISDLNMPVMTGIDLLRKVRSTPKLADMPVLIMTAETERFQVQAALEAGVSEYIIKPFNVAALEAKLDRVIKQPRPTSLEQRKVVPAVLPPTGQLVPKTAEISLAHSANAATKPIILVVDDIPDNLDILVDLLSDEYQVKVANSGVRALKILASGKIPDLILLDVMMPELDGFEVCRQIRLNPSTADIPVMFLTAMNETVDVTRGFSVGALDFISKPADPPILRARIATQLRLRNTFEDLRQSRLALKEQNALLEENLRLRDEFERIAQHDLKNPIAGIINFSSNLLSETQLADEHKEIIEYIEQSAYNVLKMVNLSLDLYKMEQGSYIYHPSKVDLGKLLQRILNEVISELNAREISVQFSSHCEATPAPIDLYIAGDEILSYSMFSNLLRNAMEAARAHTVIQIELESTDDWVTIIMTNDGAVPEGIRETFFEKFSTSGKESGTGLGTFSAQLITQTQGGKIRMATSDESNTTTLTVRLPKASIA</sequence>
<evidence type="ECO:0000313" key="7">
    <source>
        <dbReference type="EMBL" id="MBC3908555.1"/>
    </source>
</evidence>
<feature type="modified residue" description="4-aspartylphosphate" evidence="4">
    <location>
        <position position="56"/>
    </location>
</feature>
<dbReference type="CDD" id="cd00082">
    <property type="entry name" value="HisKA"/>
    <property type="match status" value="1"/>
</dbReference>
<dbReference type="InterPro" id="IPR003594">
    <property type="entry name" value="HATPase_dom"/>
</dbReference>
<evidence type="ECO:0000256" key="2">
    <source>
        <dbReference type="ARBA" id="ARBA00012438"/>
    </source>
</evidence>
<keyword evidence="8" id="KW-1185">Reference proteome</keyword>
<accession>A0ABR6Z9X2</accession>
<evidence type="ECO:0000256" key="4">
    <source>
        <dbReference type="PROSITE-ProRule" id="PRU00169"/>
    </source>
</evidence>
<dbReference type="RefSeq" id="WP_186954113.1">
    <property type="nucleotide sequence ID" value="NZ_JACOFX010000006.1"/>
</dbReference>
<feature type="domain" description="Histidine kinase" evidence="5">
    <location>
        <begin position="319"/>
        <end position="537"/>
    </location>
</feature>
<dbReference type="InterPro" id="IPR036097">
    <property type="entry name" value="HisK_dim/P_sf"/>
</dbReference>
<name>A0ABR6Z9X2_9BURK</name>
<dbReference type="PROSITE" id="PS50109">
    <property type="entry name" value="HIS_KIN"/>
    <property type="match status" value="1"/>
</dbReference>
<dbReference type="Pfam" id="PF00512">
    <property type="entry name" value="HisKA"/>
    <property type="match status" value="1"/>
</dbReference>
<dbReference type="SMART" id="SM00448">
    <property type="entry name" value="REC"/>
    <property type="match status" value="2"/>
</dbReference>
<dbReference type="EC" id="2.7.13.3" evidence="2"/>
<dbReference type="Pfam" id="PF02518">
    <property type="entry name" value="HATPase_c"/>
    <property type="match status" value="1"/>
</dbReference>
<feature type="modified residue" description="4-aspartylphosphate" evidence="4">
    <location>
        <position position="216"/>
    </location>
</feature>
<dbReference type="Gene3D" id="1.10.287.130">
    <property type="match status" value="1"/>
</dbReference>
<comment type="catalytic activity">
    <reaction evidence="1">
        <text>ATP + protein L-histidine = ADP + protein N-phospho-L-histidine.</text>
        <dbReference type="EC" id="2.7.13.3"/>
    </reaction>
</comment>
<organism evidence="7 8">
    <name type="scientific">Undibacterium umbellatum</name>
    <dbReference type="NCBI Taxonomy" id="2762300"/>
    <lineage>
        <taxon>Bacteria</taxon>
        <taxon>Pseudomonadati</taxon>
        <taxon>Pseudomonadota</taxon>
        <taxon>Betaproteobacteria</taxon>
        <taxon>Burkholderiales</taxon>
        <taxon>Oxalobacteraceae</taxon>
        <taxon>Undibacterium</taxon>
    </lineage>
</organism>
<evidence type="ECO:0000313" key="8">
    <source>
        <dbReference type="Proteomes" id="UP000646911"/>
    </source>
</evidence>
<dbReference type="SUPFAM" id="SSF52172">
    <property type="entry name" value="CheY-like"/>
    <property type="match status" value="2"/>
</dbReference>